<evidence type="ECO:0000313" key="5">
    <source>
        <dbReference type="Proteomes" id="UP001626550"/>
    </source>
</evidence>
<feature type="domain" description="Serpin" evidence="3">
    <location>
        <begin position="29"/>
        <end position="196"/>
    </location>
</feature>
<feature type="chain" id="PRO_5044863901" description="Serpin domain-containing protein" evidence="2">
    <location>
        <begin position="17"/>
        <end position="196"/>
    </location>
</feature>
<dbReference type="Pfam" id="PF00079">
    <property type="entry name" value="Serpin"/>
    <property type="match status" value="1"/>
</dbReference>
<comment type="caution">
    <text evidence="4">The sequence shown here is derived from an EMBL/GenBank/DDBJ whole genome shotgun (WGS) entry which is preliminary data.</text>
</comment>
<accession>A0ABD2PI65</accession>
<sequence>MIAWILGLLFTVQIHPEFVIIDSLASSAHQTVYSPLTLPIFLASLLAAKAPQGETDRQICEGFMSMKGEFYYQGHFCSQMQIDQYMQHSMTQAKCQDDSSPKFCNSNSMIIADRFNSSIKRDFLDKMSNEYKVQYFTVSNQLLIDNYQFSPDKPNETLVQVNDWVATNTEGKIQNFLKEIKPDTTMIFINTLYFKG</sequence>
<proteinExistence type="inferred from homology"/>
<protein>
    <recommendedName>
        <fullName evidence="3">Serpin domain-containing protein</fullName>
    </recommendedName>
</protein>
<dbReference type="PANTHER" id="PTHR11461:SF211">
    <property type="entry name" value="GH10112P-RELATED"/>
    <property type="match status" value="1"/>
</dbReference>
<reference evidence="4 5" key="1">
    <citation type="submission" date="2024-11" db="EMBL/GenBank/DDBJ databases">
        <title>Adaptive evolution of stress response genes in parasites aligns with host niche diversity.</title>
        <authorList>
            <person name="Hahn C."/>
            <person name="Resl P."/>
        </authorList>
    </citation>
    <scope>NUCLEOTIDE SEQUENCE [LARGE SCALE GENOMIC DNA]</scope>
    <source>
        <strain evidence="4">EGGRZ-B1_66</strain>
        <tissue evidence="4">Body</tissue>
    </source>
</reference>
<dbReference type="InterPro" id="IPR042178">
    <property type="entry name" value="Serpin_sf_1"/>
</dbReference>
<keyword evidence="5" id="KW-1185">Reference proteome</keyword>
<evidence type="ECO:0000259" key="3">
    <source>
        <dbReference type="Pfam" id="PF00079"/>
    </source>
</evidence>
<comment type="similarity">
    <text evidence="1">Belongs to the serpin family.</text>
</comment>
<dbReference type="PANTHER" id="PTHR11461">
    <property type="entry name" value="SERINE PROTEASE INHIBITOR, SERPIN"/>
    <property type="match status" value="1"/>
</dbReference>
<dbReference type="InterPro" id="IPR036186">
    <property type="entry name" value="Serpin_sf"/>
</dbReference>
<gene>
    <name evidence="4" type="ORF">Ciccas_014533</name>
</gene>
<dbReference type="EMBL" id="JBJKFK010008812">
    <property type="protein sequence ID" value="KAL3306968.1"/>
    <property type="molecule type" value="Genomic_DNA"/>
</dbReference>
<dbReference type="AlphaFoldDB" id="A0ABD2PI65"/>
<name>A0ABD2PI65_9PLAT</name>
<feature type="signal peptide" evidence="2">
    <location>
        <begin position="1"/>
        <end position="16"/>
    </location>
</feature>
<dbReference type="SUPFAM" id="SSF56574">
    <property type="entry name" value="Serpins"/>
    <property type="match status" value="1"/>
</dbReference>
<evidence type="ECO:0000256" key="2">
    <source>
        <dbReference type="SAM" id="SignalP"/>
    </source>
</evidence>
<evidence type="ECO:0000256" key="1">
    <source>
        <dbReference type="ARBA" id="ARBA00009500"/>
    </source>
</evidence>
<dbReference type="InterPro" id="IPR000215">
    <property type="entry name" value="Serpin_fam"/>
</dbReference>
<keyword evidence="2" id="KW-0732">Signal</keyword>
<organism evidence="4 5">
    <name type="scientific">Cichlidogyrus casuarinus</name>
    <dbReference type="NCBI Taxonomy" id="1844966"/>
    <lineage>
        <taxon>Eukaryota</taxon>
        <taxon>Metazoa</taxon>
        <taxon>Spiralia</taxon>
        <taxon>Lophotrochozoa</taxon>
        <taxon>Platyhelminthes</taxon>
        <taxon>Monogenea</taxon>
        <taxon>Monopisthocotylea</taxon>
        <taxon>Dactylogyridea</taxon>
        <taxon>Ancyrocephalidae</taxon>
        <taxon>Cichlidogyrus</taxon>
    </lineage>
</organism>
<evidence type="ECO:0000313" key="4">
    <source>
        <dbReference type="EMBL" id="KAL3306968.1"/>
    </source>
</evidence>
<dbReference type="Proteomes" id="UP001626550">
    <property type="component" value="Unassembled WGS sequence"/>
</dbReference>
<dbReference type="InterPro" id="IPR023796">
    <property type="entry name" value="Serpin_dom"/>
</dbReference>
<dbReference type="Gene3D" id="3.30.497.10">
    <property type="entry name" value="Antithrombin, subunit I, domain 2"/>
    <property type="match status" value="1"/>
</dbReference>